<keyword evidence="2" id="KW-1185">Reference proteome</keyword>
<sequence>MAQSSVRAKIIGVAAGVTLPCLWLGYTLGNRWSHAPPPGAPTAMIGTPATAAAASAGGAVPGVADPVASMSIDECRALFDETTSLHQRAVTERTAIAAKMATVEARIRANEPSSS</sequence>
<proteinExistence type="predicted"/>
<evidence type="ECO:0000313" key="2">
    <source>
        <dbReference type="Proteomes" id="UP000054350"/>
    </source>
</evidence>
<gene>
    <name evidence="1" type="ORF">AMAG_16994</name>
</gene>
<name>A0A0L0TCZ4_ALLM3</name>
<dbReference type="OrthoDB" id="5569771at2759"/>
<protein>
    <submittedName>
        <fullName evidence="1">Uncharacterized protein</fullName>
    </submittedName>
</protein>
<accession>A0A0L0TCZ4</accession>
<organism evidence="1 2">
    <name type="scientific">Allomyces macrogynus (strain ATCC 38327)</name>
    <name type="common">Allomyces javanicus var. macrogynus</name>
    <dbReference type="NCBI Taxonomy" id="578462"/>
    <lineage>
        <taxon>Eukaryota</taxon>
        <taxon>Fungi</taxon>
        <taxon>Fungi incertae sedis</taxon>
        <taxon>Blastocladiomycota</taxon>
        <taxon>Blastocladiomycetes</taxon>
        <taxon>Blastocladiales</taxon>
        <taxon>Blastocladiaceae</taxon>
        <taxon>Allomyces</taxon>
    </lineage>
</organism>
<dbReference type="VEuPathDB" id="FungiDB:AMAG_16994"/>
<dbReference type="EMBL" id="GG745381">
    <property type="protein sequence ID" value="KNE72551.1"/>
    <property type="molecule type" value="Genomic_DNA"/>
</dbReference>
<reference evidence="1 2" key="1">
    <citation type="submission" date="2009-11" db="EMBL/GenBank/DDBJ databases">
        <title>Annotation of Allomyces macrogynus ATCC 38327.</title>
        <authorList>
            <consortium name="The Broad Institute Genome Sequencing Platform"/>
            <person name="Russ C."/>
            <person name="Cuomo C."/>
            <person name="Burger G."/>
            <person name="Gray M.W."/>
            <person name="Holland P.W.H."/>
            <person name="King N."/>
            <person name="Lang F.B.F."/>
            <person name="Roger A.J."/>
            <person name="Ruiz-Trillo I."/>
            <person name="Young S.K."/>
            <person name="Zeng Q."/>
            <person name="Gargeya S."/>
            <person name="Fitzgerald M."/>
            <person name="Haas B."/>
            <person name="Abouelleil A."/>
            <person name="Alvarado L."/>
            <person name="Arachchi H.M."/>
            <person name="Berlin A."/>
            <person name="Chapman S.B."/>
            <person name="Gearin G."/>
            <person name="Goldberg J."/>
            <person name="Griggs A."/>
            <person name="Gujja S."/>
            <person name="Hansen M."/>
            <person name="Heiman D."/>
            <person name="Howarth C."/>
            <person name="Larimer J."/>
            <person name="Lui A."/>
            <person name="MacDonald P.J.P."/>
            <person name="McCowen C."/>
            <person name="Montmayeur A."/>
            <person name="Murphy C."/>
            <person name="Neiman D."/>
            <person name="Pearson M."/>
            <person name="Priest M."/>
            <person name="Roberts A."/>
            <person name="Saif S."/>
            <person name="Shea T."/>
            <person name="Sisk P."/>
            <person name="Stolte C."/>
            <person name="Sykes S."/>
            <person name="Wortman J."/>
            <person name="Nusbaum C."/>
            <person name="Birren B."/>
        </authorList>
    </citation>
    <scope>NUCLEOTIDE SEQUENCE [LARGE SCALE GENOMIC DNA]</scope>
    <source>
        <strain evidence="1 2">ATCC 38327</strain>
    </source>
</reference>
<evidence type="ECO:0000313" key="1">
    <source>
        <dbReference type="EMBL" id="KNE72551.1"/>
    </source>
</evidence>
<reference evidence="2" key="2">
    <citation type="submission" date="2009-11" db="EMBL/GenBank/DDBJ databases">
        <title>The Genome Sequence of Allomyces macrogynus strain ATCC 38327.</title>
        <authorList>
            <consortium name="The Broad Institute Genome Sequencing Platform"/>
            <person name="Russ C."/>
            <person name="Cuomo C."/>
            <person name="Shea T."/>
            <person name="Young S.K."/>
            <person name="Zeng Q."/>
            <person name="Koehrsen M."/>
            <person name="Haas B."/>
            <person name="Borodovsky M."/>
            <person name="Guigo R."/>
            <person name="Alvarado L."/>
            <person name="Berlin A."/>
            <person name="Borenstein D."/>
            <person name="Chen Z."/>
            <person name="Engels R."/>
            <person name="Freedman E."/>
            <person name="Gellesch M."/>
            <person name="Goldberg J."/>
            <person name="Griggs A."/>
            <person name="Gujja S."/>
            <person name="Heiman D."/>
            <person name="Hepburn T."/>
            <person name="Howarth C."/>
            <person name="Jen D."/>
            <person name="Larson L."/>
            <person name="Lewis B."/>
            <person name="Mehta T."/>
            <person name="Park D."/>
            <person name="Pearson M."/>
            <person name="Roberts A."/>
            <person name="Saif S."/>
            <person name="Shenoy N."/>
            <person name="Sisk P."/>
            <person name="Stolte C."/>
            <person name="Sykes S."/>
            <person name="Walk T."/>
            <person name="White J."/>
            <person name="Yandava C."/>
            <person name="Burger G."/>
            <person name="Gray M.W."/>
            <person name="Holland P.W.H."/>
            <person name="King N."/>
            <person name="Lang F.B.F."/>
            <person name="Roger A.J."/>
            <person name="Ruiz-Trillo I."/>
            <person name="Lander E."/>
            <person name="Nusbaum C."/>
        </authorList>
    </citation>
    <scope>NUCLEOTIDE SEQUENCE [LARGE SCALE GENOMIC DNA]</scope>
    <source>
        <strain evidence="2">ATCC 38327</strain>
    </source>
</reference>
<dbReference type="AlphaFoldDB" id="A0A0L0TCZ4"/>
<dbReference type="Proteomes" id="UP000054350">
    <property type="component" value="Unassembled WGS sequence"/>
</dbReference>